<comment type="caution">
    <text evidence="2">The sequence shown here is derived from an EMBL/GenBank/DDBJ whole genome shotgun (WGS) entry which is preliminary data.</text>
</comment>
<dbReference type="SUPFAM" id="SSF52467">
    <property type="entry name" value="DHS-like NAD/FAD-binding domain"/>
    <property type="match status" value="1"/>
</dbReference>
<protein>
    <submittedName>
        <fullName evidence="2">SIR2 family protein</fullName>
    </submittedName>
</protein>
<evidence type="ECO:0000313" key="2">
    <source>
        <dbReference type="EMBL" id="HIZ88890.1"/>
    </source>
</evidence>
<reference evidence="2" key="2">
    <citation type="submission" date="2021-04" db="EMBL/GenBank/DDBJ databases">
        <authorList>
            <person name="Gilroy R."/>
        </authorList>
    </citation>
    <scope>NUCLEOTIDE SEQUENCE</scope>
    <source>
        <strain evidence="2">ChiW4-1371</strain>
    </source>
</reference>
<evidence type="ECO:0000259" key="1">
    <source>
        <dbReference type="Pfam" id="PF25199"/>
    </source>
</evidence>
<feature type="domain" description="Novel STAND NTPase 5" evidence="1">
    <location>
        <begin position="327"/>
        <end position="435"/>
    </location>
</feature>
<dbReference type="Proteomes" id="UP000824176">
    <property type="component" value="Unassembled WGS sequence"/>
</dbReference>
<organism evidence="2 3">
    <name type="scientific">Candidatus Mucispirillum faecigallinarum</name>
    <dbReference type="NCBI Taxonomy" id="2838699"/>
    <lineage>
        <taxon>Bacteria</taxon>
        <taxon>Pseudomonadati</taxon>
        <taxon>Deferribacterota</taxon>
        <taxon>Deferribacteres</taxon>
        <taxon>Deferribacterales</taxon>
        <taxon>Mucispirillaceae</taxon>
        <taxon>Mucispirillum</taxon>
    </lineage>
</organism>
<sequence length="711" mass="83691">MNQLELDMLNKIFKKRAVLFAGAGFSVDAANFDAKMPTAKTLSHIICDLMKMEHDDNLRDISDYFFYNYCKNNNVIIEEYCEKMKHLFTIKNAPEYYDQIINVPWKRIYTTNYDDLIEFLGKRNNKLITSFSLNDSNNNTLGNICLHINGNIYDLKPSNYDTALKVSSSSYISPDDFTTSSWFSTFINDIETSSCIVFIGYSLYDLNIEKILYKHPNLKNKIYFIQKSDISEIDKFKLEKYGKVLSISTEGFSTLLKEYINQYGVIDEEFYTTSFAEFSIDTTNNIINNDIIDNVKDKFLMHGKLDNKYYYLALVKPNYSPIMVIRSQLDEALIAIKERQYLIITGNLGNGKTVFLLQIMTKLFMEGEHVFYLLYGNDIVLCKQEIDKIQSQNYTSYIIIDSYSKHMKIVEYIIENNYNNIKLILADRTIEFQHNMPTLSGKKYQILDVEQLDSREISAFYNILNNSYMWNEKLKKLGYYKRKEYLKHDCKGEISLILTDILESENIRHKINDTVKNIMNDASSKYILFVICILNVLDIRIYLAILNYILEDYNYKIFDNTDLYHFFQYDIFSKQINVKSSIFSSYILSHIFDSQYVLSKCIKLLEKLETNCSYKHDYMIVDSIDRLKVELFRFNFIESILSETNKLNNLTAYYSEIQSIIPNVTSNPQYWLQYAMCFIAYNDKFDKGQKYLTKAYECAKNTKYDMHKIDN</sequence>
<dbReference type="InterPro" id="IPR029035">
    <property type="entry name" value="DHS-like_NAD/FAD-binding_dom"/>
</dbReference>
<accession>A0A9D2GTS6</accession>
<dbReference type="Pfam" id="PF25199">
    <property type="entry name" value="nSTAND_NTPase5"/>
    <property type="match status" value="1"/>
</dbReference>
<evidence type="ECO:0000313" key="3">
    <source>
        <dbReference type="Proteomes" id="UP000824176"/>
    </source>
</evidence>
<gene>
    <name evidence="2" type="ORF">H9804_03005</name>
</gene>
<proteinExistence type="predicted"/>
<reference evidence="2" key="1">
    <citation type="journal article" date="2021" name="PeerJ">
        <title>Extensive microbial diversity within the chicken gut microbiome revealed by metagenomics and culture.</title>
        <authorList>
            <person name="Gilroy R."/>
            <person name="Ravi A."/>
            <person name="Getino M."/>
            <person name="Pursley I."/>
            <person name="Horton D.L."/>
            <person name="Alikhan N.F."/>
            <person name="Baker D."/>
            <person name="Gharbi K."/>
            <person name="Hall N."/>
            <person name="Watson M."/>
            <person name="Adriaenssens E.M."/>
            <person name="Foster-Nyarko E."/>
            <person name="Jarju S."/>
            <person name="Secka A."/>
            <person name="Antonio M."/>
            <person name="Oren A."/>
            <person name="Chaudhuri R.R."/>
            <person name="La Ragione R."/>
            <person name="Hildebrand F."/>
            <person name="Pallen M.J."/>
        </authorList>
    </citation>
    <scope>NUCLEOTIDE SEQUENCE</scope>
    <source>
        <strain evidence="2">ChiW4-1371</strain>
    </source>
</reference>
<dbReference type="InterPro" id="IPR057574">
    <property type="entry name" value="nSTAND_NTPase5_dom"/>
</dbReference>
<dbReference type="EMBL" id="DXAQ01000044">
    <property type="protein sequence ID" value="HIZ88890.1"/>
    <property type="molecule type" value="Genomic_DNA"/>
</dbReference>
<dbReference type="Pfam" id="PF13289">
    <property type="entry name" value="SIR2_2"/>
    <property type="match status" value="1"/>
</dbReference>
<name>A0A9D2GTS6_9BACT</name>
<dbReference type="AlphaFoldDB" id="A0A9D2GTS6"/>